<sequence>MPASNEAVLWYCPDSAMSAAAKKVFLTMGIKIKAVDPARTGQTVGCLFGIRGFDETPGAAPAPAPAQPVLVLSGFTNARLDALLTALRKAGVPKIGWKAVLTPTNVSWTFRDLCAELEREHEAMGGR</sequence>
<dbReference type="Proteomes" id="UP000607645">
    <property type="component" value="Unassembled WGS sequence"/>
</dbReference>
<evidence type="ECO:0000313" key="1">
    <source>
        <dbReference type="EMBL" id="MBC5737041.1"/>
    </source>
</evidence>
<dbReference type="InterPro" id="IPR016621">
    <property type="entry name" value="UCP014543"/>
</dbReference>
<gene>
    <name evidence="1" type="ORF">H8S62_08450</name>
</gene>
<dbReference type="AlphaFoldDB" id="A0A8J6JCM9"/>
<dbReference type="EMBL" id="JACOPQ010000005">
    <property type="protein sequence ID" value="MBC5737041.1"/>
    <property type="molecule type" value="Genomic_DNA"/>
</dbReference>
<accession>A0A8J6JCM9</accession>
<comment type="caution">
    <text evidence="1">The sequence shown here is derived from an EMBL/GenBank/DDBJ whole genome shotgun (WGS) entry which is preliminary data.</text>
</comment>
<name>A0A8J6JCM9_9FIRM</name>
<reference evidence="1" key="1">
    <citation type="submission" date="2020-08" db="EMBL/GenBank/DDBJ databases">
        <title>Genome public.</title>
        <authorList>
            <person name="Liu C."/>
            <person name="Sun Q."/>
        </authorList>
    </citation>
    <scope>NUCLEOTIDE SEQUENCE</scope>
    <source>
        <strain evidence="1">NSJ-52</strain>
    </source>
</reference>
<organism evidence="1 2">
    <name type="scientific">Lawsonibacter faecis</name>
    <dbReference type="NCBI Taxonomy" id="2763052"/>
    <lineage>
        <taxon>Bacteria</taxon>
        <taxon>Bacillati</taxon>
        <taxon>Bacillota</taxon>
        <taxon>Clostridia</taxon>
        <taxon>Eubacteriales</taxon>
        <taxon>Oscillospiraceae</taxon>
        <taxon>Lawsonibacter</taxon>
    </lineage>
</organism>
<evidence type="ECO:0000313" key="2">
    <source>
        <dbReference type="Proteomes" id="UP000607645"/>
    </source>
</evidence>
<proteinExistence type="predicted"/>
<keyword evidence="2" id="KW-1185">Reference proteome</keyword>
<dbReference type="Pfam" id="PF12646">
    <property type="entry name" value="DUF3783"/>
    <property type="match status" value="1"/>
</dbReference>
<dbReference type="RefSeq" id="WP_155147478.1">
    <property type="nucleotide sequence ID" value="NZ_JACOPQ010000005.1"/>
</dbReference>
<protein>
    <submittedName>
        <fullName evidence="1">DUF3783 domain-containing protein</fullName>
    </submittedName>
</protein>